<organism evidence="2 3">
    <name type="scientific">Moniliophthora roreri (strain MCA 2997)</name>
    <name type="common">Cocoa frosty pod rot fungus</name>
    <name type="synonym">Crinipellis roreri</name>
    <dbReference type="NCBI Taxonomy" id="1381753"/>
    <lineage>
        <taxon>Eukaryota</taxon>
        <taxon>Fungi</taxon>
        <taxon>Dikarya</taxon>
        <taxon>Basidiomycota</taxon>
        <taxon>Agaricomycotina</taxon>
        <taxon>Agaricomycetes</taxon>
        <taxon>Agaricomycetidae</taxon>
        <taxon>Agaricales</taxon>
        <taxon>Marasmiineae</taxon>
        <taxon>Marasmiaceae</taxon>
        <taxon>Moniliophthora</taxon>
    </lineage>
</organism>
<sequence>MFRKSSDPDLISLSVPFLALHLSGSVGLLLLISTFFFSTRVRRPPTIINLWITWIIYSVSYIILILGRRDRDAEPPQMLCRVQSAMVHGAPPMVATAGLLAMLQVRTKPYAKMKTSCLRLSTPFRMWHTYWDHIRYPYRLPDAMKERSKTIYLLPLLGLPYTVFLIFAISSAVYANGRLHALTAPTGLYCTMNADVFSRYSIPLYCMVIAILLGGFEVVIVLQWWWARHTVDNIILMKRETEKACLFRLLLFNLSLIVLMSCTIIYMADTLSPWPYMAQAAFPLAAALVFGTQSDMLAVWSFWKRKSKRKPGLQVVIPSARPGRAFDSVSYSATGISMRTPQVAVSRPGDVSMG</sequence>
<evidence type="ECO:0000313" key="3">
    <source>
        <dbReference type="Proteomes" id="UP000017559"/>
    </source>
</evidence>
<evidence type="ECO:0000313" key="2">
    <source>
        <dbReference type="EMBL" id="ESK98207.1"/>
    </source>
</evidence>
<feature type="transmembrane region" description="Helical" evidence="1">
    <location>
        <begin position="280"/>
        <end position="303"/>
    </location>
</feature>
<feature type="transmembrane region" description="Helical" evidence="1">
    <location>
        <begin position="15"/>
        <end position="36"/>
    </location>
</feature>
<keyword evidence="3" id="KW-1185">Reference proteome</keyword>
<feature type="transmembrane region" description="Helical" evidence="1">
    <location>
        <begin position="202"/>
        <end position="226"/>
    </location>
</feature>
<dbReference type="HOGENOM" id="CLU_065186_2_0_1"/>
<keyword evidence="1" id="KW-0472">Membrane</keyword>
<feature type="transmembrane region" description="Helical" evidence="1">
    <location>
        <begin position="151"/>
        <end position="175"/>
    </location>
</feature>
<dbReference type="KEGG" id="mrr:Moror_324"/>
<keyword evidence="1" id="KW-0812">Transmembrane</keyword>
<accession>V2XWT3</accession>
<name>V2XWT3_MONRO</name>
<dbReference type="OrthoDB" id="3046318at2759"/>
<feature type="transmembrane region" description="Helical" evidence="1">
    <location>
        <begin position="246"/>
        <end position="268"/>
    </location>
</feature>
<gene>
    <name evidence="2" type="ORF">Moror_324</name>
</gene>
<evidence type="ECO:0000256" key="1">
    <source>
        <dbReference type="SAM" id="Phobius"/>
    </source>
</evidence>
<dbReference type="STRING" id="1381753.V2XWT3"/>
<protein>
    <submittedName>
        <fullName evidence="2">Uncharacterized protein</fullName>
    </submittedName>
</protein>
<feature type="transmembrane region" description="Helical" evidence="1">
    <location>
        <begin position="86"/>
        <end position="105"/>
    </location>
</feature>
<comment type="caution">
    <text evidence="2">The sequence shown here is derived from an EMBL/GenBank/DDBJ whole genome shotgun (WGS) entry which is preliminary data.</text>
</comment>
<proteinExistence type="predicted"/>
<feature type="transmembrane region" description="Helical" evidence="1">
    <location>
        <begin position="48"/>
        <end position="66"/>
    </location>
</feature>
<dbReference type="AlphaFoldDB" id="V2XWT3"/>
<keyword evidence="1" id="KW-1133">Transmembrane helix</keyword>
<reference evidence="2 3" key="1">
    <citation type="journal article" date="2014" name="BMC Genomics">
        <title>Genome and secretome analysis of the hemibiotrophic fungal pathogen, Moniliophthora roreri, which causes frosty pod rot disease of cacao: mechanisms of the biotrophic and necrotrophic phases.</title>
        <authorList>
            <person name="Meinhardt L.W."/>
            <person name="Costa G.G.L."/>
            <person name="Thomazella D.P.T."/>
            <person name="Teixeira P.J.P.L."/>
            <person name="Carazzolle M.F."/>
            <person name="Schuster S.C."/>
            <person name="Carlson J.E."/>
            <person name="Guiltinan M.J."/>
            <person name="Mieczkowski P."/>
            <person name="Farmer A."/>
            <person name="Ramaraj T."/>
            <person name="Crozier J."/>
            <person name="Davis R.E."/>
            <person name="Shao J."/>
            <person name="Melnick R.L."/>
            <person name="Pereira G.A.G."/>
            <person name="Bailey B.A."/>
        </authorList>
    </citation>
    <scope>NUCLEOTIDE SEQUENCE [LARGE SCALE GENOMIC DNA]</scope>
    <source>
        <strain evidence="2 3">MCA 2997</strain>
    </source>
</reference>
<dbReference type="EMBL" id="AWSO01000004">
    <property type="protein sequence ID" value="ESK98207.1"/>
    <property type="molecule type" value="Genomic_DNA"/>
</dbReference>
<dbReference type="Proteomes" id="UP000017559">
    <property type="component" value="Unassembled WGS sequence"/>
</dbReference>